<evidence type="ECO:0000313" key="3">
    <source>
        <dbReference type="Proteomes" id="UP000316621"/>
    </source>
</evidence>
<feature type="region of interest" description="Disordered" evidence="1">
    <location>
        <begin position="1"/>
        <end position="22"/>
    </location>
</feature>
<gene>
    <name evidence="2" type="ORF">C5167_015158</name>
</gene>
<dbReference type="Gramene" id="RZC56296">
    <property type="protein sequence ID" value="RZC56296"/>
    <property type="gene ID" value="C5167_015158"/>
</dbReference>
<proteinExistence type="predicted"/>
<dbReference type="Proteomes" id="UP000316621">
    <property type="component" value="Chromosome 3"/>
</dbReference>
<keyword evidence="3" id="KW-1185">Reference proteome</keyword>
<evidence type="ECO:0000313" key="2">
    <source>
        <dbReference type="EMBL" id="RZC56296.1"/>
    </source>
</evidence>
<organism evidence="2 3">
    <name type="scientific">Papaver somniferum</name>
    <name type="common">Opium poppy</name>
    <dbReference type="NCBI Taxonomy" id="3469"/>
    <lineage>
        <taxon>Eukaryota</taxon>
        <taxon>Viridiplantae</taxon>
        <taxon>Streptophyta</taxon>
        <taxon>Embryophyta</taxon>
        <taxon>Tracheophyta</taxon>
        <taxon>Spermatophyta</taxon>
        <taxon>Magnoliopsida</taxon>
        <taxon>Ranunculales</taxon>
        <taxon>Papaveraceae</taxon>
        <taxon>Papaveroideae</taxon>
        <taxon>Papaver</taxon>
    </lineage>
</organism>
<protein>
    <submittedName>
        <fullName evidence="2">Uncharacterized protein</fullName>
    </submittedName>
</protein>
<dbReference type="EMBL" id="CM010717">
    <property type="protein sequence ID" value="RZC56296.1"/>
    <property type="molecule type" value="Genomic_DNA"/>
</dbReference>
<dbReference type="AlphaFoldDB" id="A0A4Y7J751"/>
<name>A0A4Y7J751_PAPSO</name>
<sequence>MITRCDQGITGKQMTRTRSASHDKWRLKCKFFLMPRKLIKDPWQETECVEGVDGFRPWALLGWQWIHILAVGARW</sequence>
<evidence type="ECO:0000256" key="1">
    <source>
        <dbReference type="SAM" id="MobiDB-lite"/>
    </source>
</evidence>
<accession>A0A4Y7J751</accession>
<reference evidence="2 3" key="1">
    <citation type="journal article" date="2018" name="Science">
        <title>The opium poppy genome and morphinan production.</title>
        <authorList>
            <person name="Guo L."/>
            <person name="Winzer T."/>
            <person name="Yang X."/>
            <person name="Li Y."/>
            <person name="Ning Z."/>
            <person name="He Z."/>
            <person name="Teodor R."/>
            <person name="Lu Y."/>
            <person name="Bowser T.A."/>
            <person name="Graham I.A."/>
            <person name="Ye K."/>
        </authorList>
    </citation>
    <scope>NUCLEOTIDE SEQUENCE [LARGE SCALE GENOMIC DNA]</scope>
    <source>
        <strain evidence="3">cv. HN1</strain>
        <tissue evidence="2">Leaves</tissue>
    </source>
</reference>